<evidence type="ECO:0000313" key="2">
    <source>
        <dbReference type="Proteomes" id="UP000821865"/>
    </source>
</evidence>
<proteinExistence type="predicted"/>
<organism evidence="1 2">
    <name type="scientific">Dermacentor silvarum</name>
    <name type="common">Tick</name>
    <dbReference type="NCBI Taxonomy" id="543639"/>
    <lineage>
        <taxon>Eukaryota</taxon>
        <taxon>Metazoa</taxon>
        <taxon>Ecdysozoa</taxon>
        <taxon>Arthropoda</taxon>
        <taxon>Chelicerata</taxon>
        <taxon>Arachnida</taxon>
        <taxon>Acari</taxon>
        <taxon>Parasitiformes</taxon>
        <taxon>Ixodida</taxon>
        <taxon>Ixodoidea</taxon>
        <taxon>Ixodidae</taxon>
        <taxon>Rhipicephalinae</taxon>
        <taxon>Dermacentor</taxon>
    </lineage>
</organism>
<reference evidence="1" key="1">
    <citation type="submission" date="2020-05" db="EMBL/GenBank/DDBJ databases">
        <title>Large-scale comparative analyses of tick genomes elucidate their genetic diversity and vector capacities.</title>
        <authorList>
            <person name="Jia N."/>
            <person name="Wang J."/>
            <person name="Shi W."/>
            <person name="Du L."/>
            <person name="Sun Y."/>
            <person name="Zhan W."/>
            <person name="Jiang J."/>
            <person name="Wang Q."/>
            <person name="Zhang B."/>
            <person name="Ji P."/>
            <person name="Sakyi L.B."/>
            <person name="Cui X."/>
            <person name="Yuan T."/>
            <person name="Jiang B."/>
            <person name="Yang W."/>
            <person name="Lam T.T.-Y."/>
            <person name="Chang Q."/>
            <person name="Ding S."/>
            <person name="Wang X."/>
            <person name="Zhu J."/>
            <person name="Ruan X."/>
            <person name="Zhao L."/>
            <person name="Wei J."/>
            <person name="Que T."/>
            <person name="Du C."/>
            <person name="Cheng J."/>
            <person name="Dai P."/>
            <person name="Han X."/>
            <person name="Huang E."/>
            <person name="Gao Y."/>
            <person name="Liu J."/>
            <person name="Shao H."/>
            <person name="Ye R."/>
            <person name="Li L."/>
            <person name="Wei W."/>
            <person name="Wang X."/>
            <person name="Wang C."/>
            <person name="Yang T."/>
            <person name="Huo Q."/>
            <person name="Li W."/>
            <person name="Guo W."/>
            <person name="Chen H."/>
            <person name="Zhou L."/>
            <person name="Ni X."/>
            <person name="Tian J."/>
            <person name="Zhou Y."/>
            <person name="Sheng Y."/>
            <person name="Liu T."/>
            <person name="Pan Y."/>
            <person name="Xia L."/>
            <person name="Li J."/>
            <person name="Zhao F."/>
            <person name="Cao W."/>
        </authorList>
    </citation>
    <scope>NUCLEOTIDE SEQUENCE</scope>
    <source>
        <strain evidence="1">Dsil-2018</strain>
    </source>
</reference>
<sequence>MVDTLDHSVGQVFKALGDAGMLENTVIAFSSDNGGAPWGNHNSRGYNWPLRGAKGTLWEGGTRAAAFVWRGDAAKMAELDGYDMWRPLSYGLPSPRTELLYNYDYTFTMSSALRNSRYKLVQDGTGRFIDRYNVPGGSRPRNDLDALLYQSTVAGVLRKIYKKNNLAFSRGWRQRATLTCGKAKTTNFSSNTSVYLFDIVTDPCEFNNLASTLPNVSGHSYYF</sequence>
<dbReference type="EMBL" id="CM023471">
    <property type="protein sequence ID" value="KAH7967349.1"/>
    <property type="molecule type" value="Genomic_DNA"/>
</dbReference>
<protein>
    <submittedName>
        <fullName evidence="1">Uncharacterized protein</fullName>
    </submittedName>
</protein>
<gene>
    <name evidence="1" type="ORF">HPB49_024228</name>
</gene>
<accession>A0ACB8DGE3</accession>
<dbReference type="Proteomes" id="UP000821865">
    <property type="component" value="Chromosome 2"/>
</dbReference>
<comment type="caution">
    <text evidence="1">The sequence shown here is derived from an EMBL/GenBank/DDBJ whole genome shotgun (WGS) entry which is preliminary data.</text>
</comment>
<evidence type="ECO:0000313" key="1">
    <source>
        <dbReference type="EMBL" id="KAH7967349.1"/>
    </source>
</evidence>
<keyword evidence="2" id="KW-1185">Reference proteome</keyword>
<name>A0ACB8DGE3_DERSI</name>